<reference evidence="1" key="1">
    <citation type="submission" date="2018-05" db="EMBL/GenBank/DDBJ databases">
        <authorList>
            <person name="Lanie J.A."/>
            <person name="Ng W.-L."/>
            <person name="Kazmierczak K.M."/>
            <person name="Andrzejewski T.M."/>
            <person name="Davidsen T.M."/>
            <person name="Wayne K.J."/>
            <person name="Tettelin H."/>
            <person name="Glass J.I."/>
            <person name="Rusch D."/>
            <person name="Podicherti R."/>
            <person name="Tsui H.-C.T."/>
            <person name="Winkler M.E."/>
        </authorList>
    </citation>
    <scope>NUCLEOTIDE SEQUENCE</scope>
</reference>
<feature type="non-terminal residue" evidence="1">
    <location>
        <position position="1"/>
    </location>
</feature>
<sequence length="118" mass="13398">MGIRVLFIYPNTYGMNMVPPAIAFLSALLKKDNHTVELFDSTYYDVSYGVNSEGIKADQLNVVPFDMGSRGIRMKTTDWKTDLLNQVERFAPDLIALSSTEDMWDLALKLLSPLEQYI</sequence>
<name>A0A383A7L4_9ZZZZ</name>
<dbReference type="EMBL" id="UINC01189777">
    <property type="protein sequence ID" value="SVE03620.1"/>
    <property type="molecule type" value="Genomic_DNA"/>
</dbReference>
<evidence type="ECO:0008006" key="2">
    <source>
        <dbReference type="Google" id="ProtNLM"/>
    </source>
</evidence>
<proteinExistence type="predicted"/>
<organism evidence="1">
    <name type="scientific">marine metagenome</name>
    <dbReference type="NCBI Taxonomy" id="408172"/>
    <lineage>
        <taxon>unclassified sequences</taxon>
        <taxon>metagenomes</taxon>
        <taxon>ecological metagenomes</taxon>
    </lineage>
</organism>
<evidence type="ECO:0000313" key="1">
    <source>
        <dbReference type="EMBL" id="SVE03620.1"/>
    </source>
</evidence>
<protein>
    <recommendedName>
        <fullName evidence="2">B12-binding domain-containing protein</fullName>
    </recommendedName>
</protein>
<gene>
    <name evidence="1" type="ORF">METZ01_LOCUS456474</name>
</gene>
<dbReference type="AlphaFoldDB" id="A0A383A7L4"/>
<feature type="non-terminal residue" evidence="1">
    <location>
        <position position="118"/>
    </location>
</feature>
<accession>A0A383A7L4</accession>